<comment type="caution">
    <text evidence="11">The sequence shown here is derived from an EMBL/GenBank/DDBJ whole genome shotgun (WGS) entry which is preliminary data.</text>
</comment>
<evidence type="ECO:0000313" key="12">
    <source>
        <dbReference type="Proteomes" id="UP000601435"/>
    </source>
</evidence>
<dbReference type="InterPro" id="IPR051653">
    <property type="entry name" value="E3_ligase_sorting_rcpt"/>
</dbReference>
<evidence type="ECO:0000256" key="2">
    <source>
        <dbReference type="ARBA" id="ARBA00022692"/>
    </source>
</evidence>
<keyword evidence="5" id="KW-0862">Zinc</keyword>
<dbReference type="GO" id="GO:0016020">
    <property type="term" value="C:membrane"/>
    <property type="evidence" value="ECO:0007669"/>
    <property type="project" value="UniProtKB-SubCell"/>
</dbReference>
<evidence type="ECO:0000256" key="8">
    <source>
        <dbReference type="PROSITE-ProRule" id="PRU00023"/>
    </source>
</evidence>
<feature type="repeat" description="ANK" evidence="8">
    <location>
        <begin position="108"/>
        <end position="140"/>
    </location>
</feature>
<dbReference type="SMART" id="SM00184">
    <property type="entry name" value="RING"/>
    <property type="match status" value="1"/>
</dbReference>
<keyword evidence="12" id="KW-1185">Reference proteome</keyword>
<dbReference type="CDD" id="cd16473">
    <property type="entry name" value="RING-H2_RNF103"/>
    <property type="match status" value="1"/>
</dbReference>
<dbReference type="SUPFAM" id="SSF57850">
    <property type="entry name" value="RING/U-box"/>
    <property type="match status" value="1"/>
</dbReference>
<organism evidence="11 12">
    <name type="scientific">Symbiodinium necroappetens</name>
    <dbReference type="NCBI Taxonomy" id="1628268"/>
    <lineage>
        <taxon>Eukaryota</taxon>
        <taxon>Sar</taxon>
        <taxon>Alveolata</taxon>
        <taxon>Dinophyceae</taxon>
        <taxon>Suessiales</taxon>
        <taxon>Symbiodiniaceae</taxon>
        <taxon>Symbiodinium</taxon>
    </lineage>
</organism>
<evidence type="ECO:0000256" key="7">
    <source>
        <dbReference type="ARBA" id="ARBA00023136"/>
    </source>
</evidence>
<dbReference type="PANTHER" id="PTHR47168">
    <property type="entry name" value="RING ZINC FINGER DOMAIN SUPERFAMILY PROTEIN-RELATED"/>
    <property type="match status" value="1"/>
</dbReference>
<keyword evidence="8" id="KW-0040">ANK repeat</keyword>
<feature type="non-terminal residue" evidence="11">
    <location>
        <position position="267"/>
    </location>
</feature>
<dbReference type="PROSITE" id="PS50088">
    <property type="entry name" value="ANK_REPEAT"/>
    <property type="match status" value="1"/>
</dbReference>
<name>A0A812RHW7_9DINO</name>
<evidence type="ECO:0000256" key="9">
    <source>
        <dbReference type="PROSITE-ProRule" id="PRU00175"/>
    </source>
</evidence>
<keyword evidence="2" id="KW-0812">Transmembrane</keyword>
<evidence type="ECO:0000256" key="6">
    <source>
        <dbReference type="ARBA" id="ARBA00022989"/>
    </source>
</evidence>
<accession>A0A812RHW7</accession>
<keyword evidence="3" id="KW-0479">Metal-binding</keyword>
<dbReference type="Gene3D" id="1.25.40.20">
    <property type="entry name" value="Ankyrin repeat-containing domain"/>
    <property type="match status" value="1"/>
</dbReference>
<feature type="domain" description="RING-type" evidence="10">
    <location>
        <begin position="210"/>
        <end position="252"/>
    </location>
</feature>
<dbReference type="AlphaFoldDB" id="A0A812RHW7"/>
<dbReference type="Pfam" id="PF12796">
    <property type="entry name" value="Ank_2"/>
    <property type="match status" value="1"/>
</dbReference>
<keyword evidence="7" id="KW-0472">Membrane</keyword>
<evidence type="ECO:0000256" key="4">
    <source>
        <dbReference type="ARBA" id="ARBA00022771"/>
    </source>
</evidence>
<dbReference type="InterPro" id="IPR001841">
    <property type="entry name" value="Znf_RING"/>
</dbReference>
<dbReference type="InterPro" id="IPR013083">
    <property type="entry name" value="Znf_RING/FYVE/PHD"/>
</dbReference>
<evidence type="ECO:0000256" key="1">
    <source>
        <dbReference type="ARBA" id="ARBA00004167"/>
    </source>
</evidence>
<evidence type="ECO:0000256" key="5">
    <source>
        <dbReference type="ARBA" id="ARBA00022833"/>
    </source>
</evidence>
<reference evidence="11" key="1">
    <citation type="submission" date="2021-02" db="EMBL/GenBank/DDBJ databases">
        <authorList>
            <person name="Dougan E. K."/>
            <person name="Rhodes N."/>
            <person name="Thang M."/>
            <person name="Chan C."/>
        </authorList>
    </citation>
    <scope>NUCLEOTIDE SEQUENCE</scope>
</reference>
<dbReference type="PANTHER" id="PTHR47168:SF1">
    <property type="entry name" value="OS02G0798600 PROTEIN"/>
    <property type="match status" value="1"/>
</dbReference>
<sequence length="267" mass="28885">APVHRLLSPTVTANSYQSADHLAPGRTGSGKQTFRAAQRPAMGNIAGCCRTLMCSLQILAGSSRRTRDECSGAVNQHRFLDAAKAGNFSQVRNMLTESPELINCQPGGRWSALHHAAYKGNLSAVQNLLELGASTTLRTRDGFTPAEVAASNVFEYLLYISLQATAADEVKTKASTSCATEEVLTSLALWRFSPDTIPRGLCEGSDGLQCHICLDDFAVGEELRTLPCRHSFHACCVDEWLQEKCRCCPTCRRDITDCAGIAGSQDQ</sequence>
<dbReference type="PROSITE" id="PS50297">
    <property type="entry name" value="ANK_REP_REGION"/>
    <property type="match status" value="1"/>
</dbReference>
<dbReference type="GO" id="GO:0008270">
    <property type="term" value="F:zinc ion binding"/>
    <property type="evidence" value="ECO:0007669"/>
    <property type="project" value="UniProtKB-KW"/>
</dbReference>
<evidence type="ECO:0000256" key="3">
    <source>
        <dbReference type="ARBA" id="ARBA00022723"/>
    </source>
</evidence>
<dbReference type="InterPro" id="IPR036770">
    <property type="entry name" value="Ankyrin_rpt-contain_sf"/>
</dbReference>
<dbReference type="Proteomes" id="UP000601435">
    <property type="component" value="Unassembled WGS sequence"/>
</dbReference>
<proteinExistence type="predicted"/>
<evidence type="ECO:0000259" key="10">
    <source>
        <dbReference type="PROSITE" id="PS50089"/>
    </source>
</evidence>
<dbReference type="PROSITE" id="PS50089">
    <property type="entry name" value="ZF_RING_2"/>
    <property type="match status" value="1"/>
</dbReference>
<keyword evidence="4 9" id="KW-0863">Zinc-finger</keyword>
<keyword evidence="6" id="KW-1133">Transmembrane helix</keyword>
<comment type="subcellular location">
    <subcellularLocation>
        <location evidence="1">Membrane</location>
        <topology evidence="1">Single-pass membrane protein</topology>
    </subcellularLocation>
</comment>
<dbReference type="InterPro" id="IPR002110">
    <property type="entry name" value="Ankyrin_rpt"/>
</dbReference>
<dbReference type="SUPFAM" id="SSF48403">
    <property type="entry name" value="Ankyrin repeat"/>
    <property type="match status" value="1"/>
</dbReference>
<dbReference type="EMBL" id="CAJNJA010019302">
    <property type="protein sequence ID" value="CAE7442906.1"/>
    <property type="molecule type" value="Genomic_DNA"/>
</dbReference>
<dbReference type="Pfam" id="PF13639">
    <property type="entry name" value="zf-RING_2"/>
    <property type="match status" value="1"/>
</dbReference>
<gene>
    <name evidence="11" type="primary">RMR1</name>
    <name evidence="11" type="ORF">SNEC2469_LOCUS12171</name>
</gene>
<dbReference type="OrthoDB" id="444460at2759"/>
<dbReference type="Gene3D" id="3.30.40.10">
    <property type="entry name" value="Zinc/RING finger domain, C3HC4 (zinc finger)"/>
    <property type="match status" value="1"/>
</dbReference>
<protein>
    <submittedName>
        <fullName evidence="11">RMR1 protein</fullName>
    </submittedName>
</protein>
<evidence type="ECO:0000313" key="11">
    <source>
        <dbReference type="EMBL" id="CAE7442906.1"/>
    </source>
</evidence>